<evidence type="ECO:0000313" key="2">
    <source>
        <dbReference type="EMBL" id="RZC63815.1"/>
    </source>
</evidence>
<dbReference type="Proteomes" id="UP000316621">
    <property type="component" value="Chromosome 5"/>
</dbReference>
<keyword evidence="3" id="KW-1185">Reference proteome</keyword>
<accession>A0A4Y7JVS7</accession>
<evidence type="ECO:0000256" key="1">
    <source>
        <dbReference type="SAM" id="MobiDB-lite"/>
    </source>
</evidence>
<feature type="region of interest" description="Disordered" evidence="1">
    <location>
        <begin position="15"/>
        <end position="56"/>
    </location>
</feature>
<proteinExistence type="predicted"/>
<dbReference type="EMBL" id="CM010719">
    <property type="protein sequence ID" value="RZC63815.1"/>
    <property type="molecule type" value="Genomic_DNA"/>
</dbReference>
<gene>
    <name evidence="2" type="ORF">C5167_025591</name>
</gene>
<evidence type="ECO:0000313" key="3">
    <source>
        <dbReference type="Proteomes" id="UP000316621"/>
    </source>
</evidence>
<reference evidence="2 3" key="1">
    <citation type="journal article" date="2018" name="Science">
        <title>The opium poppy genome and morphinan production.</title>
        <authorList>
            <person name="Guo L."/>
            <person name="Winzer T."/>
            <person name="Yang X."/>
            <person name="Li Y."/>
            <person name="Ning Z."/>
            <person name="He Z."/>
            <person name="Teodor R."/>
            <person name="Lu Y."/>
            <person name="Bowser T.A."/>
            <person name="Graham I.A."/>
            <person name="Ye K."/>
        </authorList>
    </citation>
    <scope>NUCLEOTIDE SEQUENCE [LARGE SCALE GENOMIC DNA]</scope>
    <source>
        <strain evidence="3">cv. HN1</strain>
        <tissue evidence="2">Leaves</tissue>
    </source>
</reference>
<protein>
    <submittedName>
        <fullName evidence="2">Uncharacterized protein</fullName>
    </submittedName>
</protein>
<name>A0A4Y7JVS7_PAPSO</name>
<organism evidence="2 3">
    <name type="scientific">Papaver somniferum</name>
    <name type="common">Opium poppy</name>
    <dbReference type="NCBI Taxonomy" id="3469"/>
    <lineage>
        <taxon>Eukaryota</taxon>
        <taxon>Viridiplantae</taxon>
        <taxon>Streptophyta</taxon>
        <taxon>Embryophyta</taxon>
        <taxon>Tracheophyta</taxon>
        <taxon>Spermatophyta</taxon>
        <taxon>Magnoliopsida</taxon>
        <taxon>Ranunculales</taxon>
        <taxon>Papaveraceae</taxon>
        <taxon>Papaveroideae</taxon>
        <taxon>Papaver</taxon>
    </lineage>
</organism>
<dbReference type="Gramene" id="RZC63815">
    <property type="protein sequence ID" value="RZC63815"/>
    <property type="gene ID" value="C5167_025591"/>
</dbReference>
<dbReference type="AlphaFoldDB" id="A0A4Y7JVS7"/>
<sequence>MVMNLIILNFVELSQPSRESVWPPSPGAPPSSDSEESSSKVKGGGGGSNNSSSSNNNNQAVIDLFFDLTAEIGCAEANGIGR</sequence>